<feature type="region of interest" description="Disordered" evidence="1">
    <location>
        <begin position="1040"/>
        <end position="1336"/>
    </location>
</feature>
<sequence>MFKHFSGCLNENKTSLYNPQAECAYISPRSPTTACSSNTVVSCGDIGTNSTSFDGNRYIHSTGYHRRSGPQNEGIETGEVSTDFESSDQFQRRGFFSNGRSSPDSRDRSKDKQRRGRSRERHAVSKNCDSPAMPVTMEIKGVSTTTSKKGSSHEEDSGNKDGVKASAGRIIARRRPSPKRSAAPCPPNPRSCPSPAPKPVSTSDVSPADVEGWLLDQLRGRFVWCVLSDMLFCVFETPEAKTSKHVLVLPGCTVRVLEFKSAHLHLNNRRILHGARLNSSASSTSASSDANVVFNNKDDNNNKQGQGLESCNGKEIEHNSNGTAISIEATAKSSTSSSISSHSVIASSSTRGGSIGSEGSSVLSDKNNVNINTYQSINGAMNNKTVSGVDRFQFVIENTVTRQKHMFAVTSRSELDVWTGALNKACSLDIGSKDTLSASESKNQGGSGKTSTHHKGRSVLTDDIILTDGSESSAPSGKVKSIEASPRSKGKAGEESMSPSYTPRQTLPSRIDVHSLSLSLTQPHDVSKETVDEIRRKLKKDNHPVDGIESKPIPLKATHLLDEKIVQSPVLDTGTTTITNGGESPRKGRQFFKGRSPLDVLLGRKKRSASADDAYNRNRKLFPVYKRSEDNLSNSSFSPRQAASTGSQQSLASSHSSHSMPGKPGSAHDSSFSTSSVDSRDSPRKQQTRSRPSNKQRGSPLARSWDPEQKTSRGFGASIRRTASDLKERVFGGSNGLASTTTGTKSQNVLGGKSKAPGLKLKDLNDAKVKGHLQYRVAFKFVKVFCVLSKGCFYAFKSEKPDEVPLLAMVLSPCSVTYVVESELQLHRKKSKQKQNQRIFAFKLSQPHCKSIYACADNPETLMQWVMAIQAEACKVQVDEDLAVEIKEKPSTLKKKLDQQLNTHSMSKSHDLDLSSFTKKKQTKQIDHRFSCPAFDEIDLKLALAARANNFRDQTLNGLITPRRGAEGLSSLEKKEGQKEKKERKFKDKISSALFRSKSDRDVDLSLHNAKSNELQRKNLKGFYKESKHIFSQQLKHHDFGDIDIKGGSESLSKPSDKSITEDPQRVSSSQERTVEYPDTGDGGRASSVQPASTHQLRLDLSSLADGIDNEDPGSSARSTTSVGSVHHQSRSYRELENGHPSQEQSKASGFSSPTSKLPWKPSVKRSSSLTATSLKSPSRFQLSKSSLLPSKSRVFDDLGVGSTSTPSSHKNPTRPSQLTSFSSPNEPYAGHDVSPSSHSTGYRENSDADRSGFRDVSNEDQSSFEMDIISPPPLFRSPDPSRPETYSDREPPYLFEPTRDKTFSPEVYSSPEQEVDRPRHLPFPAATDPAVREARSRDEDYLLGVLRDKLRNRSRRQRDPDPGEQHLAGHVIIQVRKSGLAYCPSFSPVNESAKF</sequence>
<feature type="compositionally biased region" description="Polar residues" evidence="1">
    <location>
        <begin position="1165"/>
        <end position="1182"/>
    </location>
</feature>
<evidence type="ECO:0000259" key="2">
    <source>
        <dbReference type="PROSITE" id="PS50003"/>
    </source>
</evidence>
<organism evidence="3 4">
    <name type="scientific">Elysia marginata</name>
    <dbReference type="NCBI Taxonomy" id="1093978"/>
    <lineage>
        <taxon>Eukaryota</taxon>
        <taxon>Metazoa</taxon>
        <taxon>Spiralia</taxon>
        <taxon>Lophotrochozoa</taxon>
        <taxon>Mollusca</taxon>
        <taxon>Gastropoda</taxon>
        <taxon>Heterobranchia</taxon>
        <taxon>Euthyneura</taxon>
        <taxon>Panpulmonata</taxon>
        <taxon>Sacoglossa</taxon>
        <taxon>Placobranchoidea</taxon>
        <taxon>Plakobranchidae</taxon>
        <taxon>Elysia</taxon>
    </lineage>
</organism>
<feature type="compositionally biased region" description="Basic and acidic residues" evidence="1">
    <location>
        <begin position="151"/>
        <end position="163"/>
    </location>
</feature>
<feature type="compositionally biased region" description="Basic and acidic residues" evidence="1">
    <location>
        <begin position="1245"/>
        <end position="1258"/>
    </location>
</feature>
<gene>
    <name evidence="3" type="ORF">ElyMa_000612800</name>
</gene>
<feature type="region of interest" description="Disordered" evidence="1">
    <location>
        <begin position="731"/>
        <end position="757"/>
    </location>
</feature>
<feature type="region of interest" description="Disordered" evidence="1">
    <location>
        <begin position="61"/>
        <end position="206"/>
    </location>
</feature>
<feature type="compositionally biased region" description="Polar residues" evidence="1">
    <location>
        <begin position="736"/>
        <end position="749"/>
    </location>
</feature>
<feature type="compositionally biased region" description="Polar residues" evidence="1">
    <location>
        <begin position="497"/>
        <end position="508"/>
    </location>
</feature>
<feature type="compositionally biased region" description="Polar residues" evidence="1">
    <location>
        <begin position="1235"/>
        <end position="1244"/>
    </location>
</feature>
<keyword evidence="4" id="KW-1185">Reference proteome</keyword>
<dbReference type="SUPFAM" id="SSF50729">
    <property type="entry name" value="PH domain-like"/>
    <property type="match status" value="2"/>
</dbReference>
<dbReference type="EMBL" id="BMAT01001222">
    <property type="protein sequence ID" value="GFR81814.1"/>
    <property type="molecule type" value="Genomic_DNA"/>
</dbReference>
<proteinExistence type="predicted"/>
<feature type="compositionally biased region" description="Low complexity" evidence="1">
    <location>
        <begin position="140"/>
        <end position="149"/>
    </location>
</feature>
<feature type="compositionally biased region" description="Low complexity" evidence="1">
    <location>
        <begin position="279"/>
        <end position="290"/>
    </location>
</feature>
<dbReference type="InterPro" id="IPR011993">
    <property type="entry name" value="PH-like_dom_sf"/>
</dbReference>
<evidence type="ECO:0000313" key="4">
    <source>
        <dbReference type="Proteomes" id="UP000762676"/>
    </source>
</evidence>
<feature type="compositionally biased region" description="Polar residues" evidence="1">
    <location>
        <begin position="1202"/>
        <end position="1226"/>
    </location>
</feature>
<feature type="compositionally biased region" description="Polar residues" evidence="1">
    <location>
        <begin position="1087"/>
        <end position="1096"/>
    </location>
</feature>
<dbReference type="Pfam" id="PF00169">
    <property type="entry name" value="PH"/>
    <property type="match status" value="1"/>
</dbReference>
<feature type="compositionally biased region" description="Basic and acidic residues" evidence="1">
    <location>
        <begin position="972"/>
        <end position="987"/>
    </location>
</feature>
<feature type="compositionally biased region" description="Basic and acidic residues" evidence="1">
    <location>
        <begin position="1055"/>
        <end position="1065"/>
    </location>
</feature>
<feature type="compositionally biased region" description="Polar residues" evidence="1">
    <location>
        <begin position="573"/>
        <end position="582"/>
    </location>
</feature>
<dbReference type="Proteomes" id="UP000762676">
    <property type="component" value="Unassembled WGS sequence"/>
</dbReference>
<feature type="compositionally biased region" description="Polar residues" evidence="1">
    <location>
        <begin position="79"/>
        <end position="89"/>
    </location>
</feature>
<evidence type="ECO:0000256" key="1">
    <source>
        <dbReference type="SAM" id="MobiDB-lite"/>
    </source>
</evidence>
<feature type="region of interest" description="Disordered" evidence="1">
    <location>
        <begin position="626"/>
        <end position="718"/>
    </location>
</feature>
<dbReference type="InterPro" id="IPR001849">
    <property type="entry name" value="PH_domain"/>
</dbReference>
<feature type="region of interest" description="Disordered" evidence="1">
    <location>
        <begin position="573"/>
        <end position="592"/>
    </location>
</feature>
<evidence type="ECO:0000313" key="3">
    <source>
        <dbReference type="EMBL" id="GFR81814.1"/>
    </source>
</evidence>
<feature type="region of interest" description="Disordered" evidence="1">
    <location>
        <begin position="435"/>
        <end position="508"/>
    </location>
</feature>
<dbReference type="Gene3D" id="2.30.29.30">
    <property type="entry name" value="Pleckstrin-homology domain (PH domain)/Phosphotyrosine-binding domain (PTB)"/>
    <property type="match status" value="1"/>
</dbReference>
<accession>A0AAV4G8K7</accession>
<feature type="compositionally biased region" description="Basic and acidic residues" evidence="1">
    <location>
        <begin position="1280"/>
        <end position="1304"/>
    </location>
</feature>
<feature type="domain" description="PH" evidence="2">
    <location>
        <begin position="766"/>
        <end position="874"/>
    </location>
</feature>
<feature type="compositionally biased region" description="Low complexity" evidence="1">
    <location>
        <begin position="1183"/>
        <end position="1193"/>
    </location>
</feature>
<protein>
    <recommendedName>
        <fullName evidence="2">PH domain-containing protein</fullName>
    </recommendedName>
</protein>
<dbReference type="PROSITE" id="PS50003">
    <property type="entry name" value="PH_DOMAIN"/>
    <property type="match status" value="1"/>
</dbReference>
<dbReference type="SMART" id="SM00233">
    <property type="entry name" value="PH"/>
    <property type="match status" value="2"/>
</dbReference>
<reference evidence="3 4" key="1">
    <citation type="journal article" date="2021" name="Elife">
        <title>Chloroplast acquisition without the gene transfer in kleptoplastic sea slugs, Plakobranchus ocellatus.</title>
        <authorList>
            <person name="Maeda T."/>
            <person name="Takahashi S."/>
            <person name="Yoshida T."/>
            <person name="Shimamura S."/>
            <person name="Takaki Y."/>
            <person name="Nagai Y."/>
            <person name="Toyoda A."/>
            <person name="Suzuki Y."/>
            <person name="Arimoto A."/>
            <person name="Ishii H."/>
            <person name="Satoh N."/>
            <person name="Nishiyama T."/>
            <person name="Hasebe M."/>
            <person name="Maruyama T."/>
            <person name="Minagawa J."/>
            <person name="Obokata J."/>
            <person name="Shigenobu S."/>
        </authorList>
    </citation>
    <scope>NUCLEOTIDE SEQUENCE [LARGE SCALE GENOMIC DNA]</scope>
</reference>
<feature type="compositionally biased region" description="Polar residues" evidence="1">
    <location>
        <begin position="1140"/>
        <end position="1156"/>
    </location>
</feature>
<feature type="compositionally biased region" description="Low complexity" evidence="1">
    <location>
        <begin position="667"/>
        <end position="677"/>
    </location>
</feature>
<name>A0AAV4G8K7_9GAST</name>
<feature type="compositionally biased region" description="Low complexity" evidence="1">
    <location>
        <begin position="641"/>
        <end position="659"/>
    </location>
</feature>
<feature type="compositionally biased region" description="Pro residues" evidence="1">
    <location>
        <begin position="184"/>
        <end position="198"/>
    </location>
</feature>
<feature type="compositionally biased region" description="Basic residues" evidence="1">
    <location>
        <begin position="111"/>
        <end position="120"/>
    </location>
</feature>
<feature type="compositionally biased region" description="Polar residues" evidence="1">
    <location>
        <begin position="435"/>
        <end position="444"/>
    </location>
</feature>
<feature type="region of interest" description="Disordered" evidence="1">
    <location>
        <begin position="279"/>
        <end position="315"/>
    </location>
</feature>
<comment type="caution">
    <text evidence="3">The sequence shown here is derived from an EMBL/GenBank/DDBJ whole genome shotgun (WGS) entry which is preliminary data.</text>
</comment>
<feature type="region of interest" description="Disordered" evidence="1">
    <location>
        <begin position="967"/>
        <end position="987"/>
    </location>
</feature>